<organism evidence="17 18">
    <name type="scientific">Patiria miniata</name>
    <name type="common">Bat star</name>
    <name type="synonym">Asterina miniata</name>
    <dbReference type="NCBI Taxonomy" id="46514"/>
    <lineage>
        <taxon>Eukaryota</taxon>
        <taxon>Metazoa</taxon>
        <taxon>Echinodermata</taxon>
        <taxon>Eleutherozoa</taxon>
        <taxon>Asterozoa</taxon>
        <taxon>Asteroidea</taxon>
        <taxon>Valvatacea</taxon>
        <taxon>Valvatida</taxon>
        <taxon>Asterinidae</taxon>
        <taxon>Patiria</taxon>
    </lineage>
</organism>
<name>A0A913ZGA7_PATMI</name>
<dbReference type="InterPro" id="IPR017853">
    <property type="entry name" value="GH"/>
</dbReference>
<sequence>MANKVLIALVSAAVVVVVFLAIFLPVYLTQRAKDEPSTTIKDIDRFDCYPDLDLKVNSTLCEKRGCSWRSASLAGAPQCFYPDNYGYQISEQPTGTNLGWEARLTRLEGIPSRYGADINTLKVEVEFQTDYRLHFKISDADNARFEVPSDAVNIPRPTSKASNPMYEVTYTQNPFSIKVKRKSTGVTVFDSSVGGFTFEDQFLQISTKLPSKYVYGFGEHNHRRFLHDMDYKTWTMFTRDVAPVDEWNLYGHHPYHMCVEDRENAHSILFLNSNAMDVTLQPTPALTYRTIGGVFDFYMFFGPTPENLVSQYTEAIGRPVMPPYWALGFQLSRWNYLSLDRVKEVVKEVTDAEIPFDVQYGDIDYMDRWMDFTVDETTYGTQNLSDFVDDLHSKGMRYIIILDHCIGKEVGYEPYDLGLTQDIFVKTKAGANLEGEVWPAVPSSVYPDFTLSDDVTAWWTQLCDDFHGKIAYDALWIDMNEPSNFVPGSTTGCEENKINNPPYLPNILGRMMGDKRGLYDKTICMDAKQSWGDHYDVHSLYGHSMSQVTFNALKTVFPTKRSMVLSRSTYVSSGAYTGHWLGDNQSQWRQLPWSIPGMLEFSLFGFAYTGSDICGFWFATTREMCLRWSQVGAFYPFARNHNAKDFIPQHPTAFDPEFTANVKMVLEIRYKLLPFLYTLFYEANTKGTTVARPVLHEFPEALGMNIDRQFLWGPSFLISPVLDEGMTTVEAYIPDARWYDYHTRKEVDSNLRGTTTTLEADLLTINLHVRGGYVLPFQEPATNTVYSRVKPMGLIIALDDDLKAKGNLFWDDGESRDSIKDEKFILAEFDVTTQNGVGTLNIIETNGNKYTDPDSLAFQTIQIMGLTTVPTKAKENNVAIPPSNFQYDADTKVLELTGLDLLISGTHTVVWEPRKPKLTICFGGRTSLLIMVNKALVASVTIAAVVVVFLAVFLPVYLTQTSKDDGKEPSEYLTPDQQFYRDVNDEDRFDCFSDLDTPASQKLCEARGCFWKPATLAKAPVCFYPPTYGYQMAAKPTDTNLGWEARLTRMKGIPSRYGADVNNLKLEVEFQTDYRLHIKISDADNARYEVPSDAVNIVKPTKKPSNPMYEVSYKHDPFSIQVRRKTTGVKVFDSSVGGFTFEDQFLQISTKLPSKYVYGFGEHNHRRFLHDMDYKTWTMFTRDAFPIDDSNLYGQHPYYMCVEERENNAHSVLLLNSNAMDVSLQPTPALTYRTIGGVLDFYLFFGPTPENVVSQYTEAIGRPVMPPYWALGFQLSRWGYNSIDRVKEVVKQMTDAQMPLDVMYGDIDYMDRSMDFTVNESSYGMQNLADFVDDLHDNGMKYIIILDPGIGGEIGYEPYDKGLAQDVFVKMENDEILKGMVWPNVTFSVFPDFTEPDTAAWWTELCDGFHDKIAYDGLWIDMNEPSNFINGSFSGCEDNNINIPPYVPNILGRTAANRLGLFTRTLCMDAKQSWGKHYDVHSLYGHSMTLATAQALETIFPRDRSMILSRSTFVGSGAYTGHWLGDNQSLWPQMHWGIPGMLEFSLFGFAFTGSDICGFMFNTTREMCLRWSQVGAFYPFARNHNALSFTPQHPTSFDDEFTANVKMVLEIRYRLLPFLYTLFYEANTKGTTVTRPVLHEFPMTLGMNIDRQFLWGPSFLITPVLDEGMTTVDAYIPNARWYNYYDGMEVAFSLRGTTTTLEADLLTINLHVRGGYVLPFQEPAQNTVYSRKNSMGLIVALDDYLKASGNLFWDDGESRDSISEQKFILTEFNVTTENGVGTLNIQNKVNQYSDPDSLAFGTIQIMGLTTVPTKATYNGIQISAENFDYSPTNKVLTLKGLGLLISQSHTVVWEP</sequence>
<keyword evidence="5" id="KW-0677">Repeat</keyword>
<dbReference type="Gene3D" id="3.20.20.80">
    <property type="entry name" value="Glycosidases"/>
    <property type="match status" value="2"/>
</dbReference>
<dbReference type="SUPFAM" id="SSF74650">
    <property type="entry name" value="Galactose mutarotase-like"/>
    <property type="match status" value="2"/>
</dbReference>
<dbReference type="FunFam" id="3.20.20.80:FF:000016">
    <property type="entry name" value="Maltase-glucoamylase, intestinal"/>
    <property type="match status" value="2"/>
</dbReference>
<dbReference type="CDD" id="cd00111">
    <property type="entry name" value="Trefoil"/>
    <property type="match status" value="2"/>
</dbReference>
<keyword evidence="11" id="KW-0325">Glycoprotein</keyword>
<evidence type="ECO:0000256" key="8">
    <source>
        <dbReference type="ARBA" id="ARBA00022989"/>
    </source>
</evidence>
<dbReference type="Pfam" id="PF13802">
    <property type="entry name" value="Gal_mutarotas_2"/>
    <property type="match status" value="1"/>
</dbReference>
<dbReference type="CDD" id="cd14752">
    <property type="entry name" value="GH31_N"/>
    <property type="match status" value="2"/>
</dbReference>
<feature type="domain" description="P-type" evidence="16">
    <location>
        <begin position="36"/>
        <end position="83"/>
    </location>
</feature>
<comment type="subcellular location">
    <subcellularLocation>
        <location evidence="1">Membrane</location>
        <topology evidence="1">Single-pass membrane protein</topology>
    </subcellularLocation>
</comment>
<dbReference type="GO" id="GO:0012505">
    <property type="term" value="C:endomembrane system"/>
    <property type="evidence" value="ECO:0007669"/>
    <property type="project" value="UniProtKB-ARBA"/>
</dbReference>
<dbReference type="InterPro" id="IPR000322">
    <property type="entry name" value="Glyco_hydro_31_TIM"/>
</dbReference>
<keyword evidence="6" id="KW-0378">Hydrolase</keyword>
<dbReference type="Gene3D" id="4.10.110.10">
    <property type="entry name" value="Spasmolytic Protein, domain 1"/>
    <property type="match status" value="2"/>
</dbReference>
<evidence type="ECO:0000259" key="16">
    <source>
        <dbReference type="PROSITE" id="PS51448"/>
    </source>
</evidence>
<dbReference type="Pfam" id="PF01055">
    <property type="entry name" value="Glyco_hydro_31_2nd"/>
    <property type="match status" value="2"/>
</dbReference>
<dbReference type="PROSITE" id="PS00129">
    <property type="entry name" value="GLYCOSYL_HYDROL_F31_1"/>
    <property type="match status" value="1"/>
</dbReference>
<dbReference type="GO" id="GO:0005975">
    <property type="term" value="P:carbohydrate metabolic process"/>
    <property type="evidence" value="ECO:0007669"/>
    <property type="project" value="InterPro"/>
</dbReference>
<dbReference type="InterPro" id="IPR044913">
    <property type="entry name" value="P_trefoil_dom_sf"/>
</dbReference>
<dbReference type="GO" id="GO:0045177">
    <property type="term" value="C:apical part of cell"/>
    <property type="evidence" value="ECO:0007669"/>
    <property type="project" value="UniProtKB-ARBA"/>
</dbReference>
<dbReference type="InterPro" id="IPR013780">
    <property type="entry name" value="Glyco_hydro_b"/>
</dbReference>
<evidence type="ECO:0000256" key="9">
    <source>
        <dbReference type="ARBA" id="ARBA00023136"/>
    </source>
</evidence>
<dbReference type="FunFam" id="2.60.40.1760:FF:000001">
    <property type="entry name" value="Maltase-glucoamylase, intestinal"/>
    <property type="match status" value="2"/>
</dbReference>
<keyword evidence="8 15" id="KW-1133">Transmembrane helix</keyword>
<dbReference type="FunFam" id="2.60.40.1180:FF:000001">
    <property type="entry name" value="Maltase-glucoamylase, intestinal"/>
    <property type="match status" value="1"/>
</dbReference>
<reference evidence="17" key="1">
    <citation type="submission" date="2022-11" db="UniProtKB">
        <authorList>
            <consortium name="EnsemblMetazoa"/>
        </authorList>
    </citation>
    <scope>IDENTIFICATION</scope>
</reference>
<evidence type="ECO:0000256" key="12">
    <source>
        <dbReference type="ARBA" id="ARBA00023295"/>
    </source>
</evidence>
<evidence type="ECO:0000256" key="5">
    <source>
        <dbReference type="ARBA" id="ARBA00022737"/>
    </source>
</evidence>
<dbReference type="EnsemblMetazoa" id="XM_038194904.1">
    <property type="protein sequence ID" value="XP_038050832.1"/>
    <property type="gene ID" value="LOC119723981"/>
</dbReference>
<keyword evidence="18" id="KW-1185">Reference proteome</keyword>
<keyword evidence="3" id="KW-0765">Sulfation</keyword>
<evidence type="ECO:0000256" key="2">
    <source>
        <dbReference type="ARBA" id="ARBA00007806"/>
    </source>
</evidence>
<dbReference type="Gene3D" id="2.60.40.1180">
    <property type="entry name" value="Golgi alpha-mannosidase II"/>
    <property type="match status" value="4"/>
</dbReference>
<dbReference type="GO" id="GO:0005886">
    <property type="term" value="C:plasma membrane"/>
    <property type="evidence" value="ECO:0007669"/>
    <property type="project" value="UniProtKB-ARBA"/>
</dbReference>
<evidence type="ECO:0000256" key="14">
    <source>
        <dbReference type="PROSITE-ProRule" id="PRU00779"/>
    </source>
</evidence>
<evidence type="ECO:0000256" key="1">
    <source>
        <dbReference type="ARBA" id="ARBA00004167"/>
    </source>
</evidence>
<evidence type="ECO:0000256" key="7">
    <source>
        <dbReference type="ARBA" id="ARBA00022968"/>
    </source>
</evidence>
<dbReference type="CDD" id="cd06602">
    <property type="entry name" value="GH31_MGAM_SI_GAA"/>
    <property type="match status" value="2"/>
</dbReference>
<dbReference type="GO" id="GO:0005737">
    <property type="term" value="C:cytoplasm"/>
    <property type="evidence" value="ECO:0007669"/>
    <property type="project" value="UniProtKB-ARBA"/>
</dbReference>
<dbReference type="OMA" id="AQHVWIN"/>
<dbReference type="Pfam" id="PF21365">
    <property type="entry name" value="Glyco_hydro_31_3rd"/>
    <property type="match status" value="2"/>
</dbReference>
<keyword evidence="7" id="KW-0735">Signal-anchor</keyword>
<dbReference type="SUPFAM" id="SSF51445">
    <property type="entry name" value="(Trans)glycosidases"/>
    <property type="match status" value="2"/>
</dbReference>
<dbReference type="OrthoDB" id="5839090at2759"/>
<evidence type="ECO:0000256" key="6">
    <source>
        <dbReference type="ARBA" id="ARBA00022801"/>
    </source>
</evidence>
<evidence type="ECO:0000256" key="15">
    <source>
        <dbReference type="SAM" id="Phobius"/>
    </source>
</evidence>
<dbReference type="InterPro" id="IPR025887">
    <property type="entry name" value="Glyco_hydro_31_N_dom"/>
</dbReference>
<evidence type="ECO:0000313" key="18">
    <source>
        <dbReference type="Proteomes" id="UP000887568"/>
    </source>
</evidence>
<dbReference type="InterPro" id="IPR011013">
    <property type="entry name" value="Gal_mutarotase_sf_dom"/>
</dbReference>
<feature type="transmembrane region" description="Helical" evidence="15">
    <location>
        <begin position="935"/>
        <end position="958"/>
    </location>
</feature>
<evidence type="ECO:0000256" key="11">
    <source>
        <dbReference type="ARBA" id="ARBA00023180"/>
    </source>
</evidence>
<comment type="similarity">
    <text evidence="2">Belongs to the glycosyl hydrolase 31 family.</text>
</comment>
<dbReference type="Gene3D" id="2.60.40.1760">
    <property type="entry name" value="glycosyl hydrolase (family 31)"/>
    <property type="match status" value="2"/>
</dbReference>
<keyword evidence="4 15" id="KW-0812">Transmembrane</keyword>
<dbReference type="Pfam" id="PF00088">
    <property type="entry name" value="Trefoil"/>
    <property type="match status" value="2"/>
</dbReference>
<keyword evidence="10" id="KW-1015">Disulfide bond</keyword>
<dbReference type="PROSITE" id="PS51448">
    <property type="entry name" value="P_TREFOIL_2"/>
    <property type="match status" value="2"/>
</dbReference>
<dbReference type="GO" id="GO:0030246">
    <property type="term" value="F:carbohydrate binding"/>
    <property type="evidence" value="ECO:0007669"/>
    <property type="project" value="InterPro"/>
</dbReference>
<dbReference type="FunFam" id="2.60.40.1180:FF:000005">
    <property type="entry name" value="Maltase-glucoamylase, intestinal"/>
    <property type="match status" value="2"/>
</dbReference>
<feature type="transmembrane region" description="Helical" evidence="15">
    <location>
        <begin position="6"/>
        <end position="28"/>
    </location>
</feature>
<protein>
    <recommendedName>
        <fullName evidence="13">Maltase</fullName>
    </recommendedName>
</protein>
<dbReference type="InterPro" id="IPR000519">
    <property type="entry name" value="P_trefoil_dom"/>
</dbReference>
<evidence type="ECO:0000256" key="10">
    <source>
        <dbReference type="ARBA" id="ARBA00023157"/>
    </source>
</evidence>
<dbReference type="SMART" id="SM00018">
    <property type="entry name" value="PD"/>
    <property type="match status" value="2"/>
</dbReference>
<dbReference type="PANTHER" id="PTHR22762">
    <property type="entry name" value="ALPHA-GLUCOSIDASE"/>
    <property type="match status" value="1"/>
</dbReference>
<dbReference type="GO" id="GO:0004558">
    <property type="term" value="F:alpha-1,4-glucosidase activity"/>
    <property type="evidence" value="ECO:0007669"/>
    <property type="project" value="TreeGrafter"/>
</dbReference>
<dbReference type="InterPro" id="IPR030458">
    <property type="entry name" value="Glyco_hydro_31_AS"/>
</dbReference>
<accession>A0A913ZGA7</accession>
<feature type="domain" description="P-type" evidence="16">
    <location>
        <begin position="977"/>
        <end position="1026"/>
    </location>
</feature>
<evidence type="ECO:0000256" key="13">
    <source>
        <dbReference type="ARBA" id="ARBA00041343"/>
    </source>
</evidence>
<dbReference type="InterPro" id="IPR048395">
    <property type="entry name" value="Glyco_hydro_31_C"/>
</dbReference>
<dbReference type="Proteomes" id="UP000887568">
    <property type="component" value="Unplaced"/>
</dbReference>
<comment type="caution">
    <text evidence="14">Lacks conserved residue(s) required for the propagation of feature annotation.</text>
</comment>
<dbReference type="GeneID" id="119723981"/>
<keyword evidence="12" id="KW-0326">Glycosidase</keyword>
<evidence type="ECO:0000313" key="17">
    <source>
        <dbReference type="EnsemblMetazoa" id="XP_038050832.1"/>
    </source>
</evidence>
<evidence type="ECO:0000256" key="4">
    <source>
        <dbReference type="ARBA" id="ARBA00022692"/>
    </source>
</evidence>
<dbReference type="SUPFAM" id="SSF51011">
    <property type="entry name" value="Glycosyl hydrolase domain"/>
    <property type="match status" value="2"/>
</dbReference>
<dbReference type="PANTHER" id="PTHR22762:SF133">
    <property type="entry name" value="P-TYPE DOMAIN-CONTAINING PROTEIN"/>
    <property type="match status" value="1"/>
</dbReference>
<dbReference type="RefSeq" id="XP_038050832.1">
    <property type="nucleotide sequence ID" value="XM_038194904.1"/>
</dbReference>
<keyword evidence="9 15" id="KW-0472">Membrane</keyword>
<proteinExistence type="inferred from homology"/>
<evidence type="ECO:0000256" key="3">
    <source>
        <dbReference type="ARBA" id="ARBA00022641"/>
    </source>
</evidence>